<dbReference type="RefSeq" id="WP_079683515.1">
    <property type="nucleotide sequence ID" value="NZ_FUYQ01000013.1"/>
</dbReference>
<proteinExistence type="predicted"/>
<keyword evidence="2" id="KW-1185">Reference proteome</keyword>
<reference evidence="2" key="1">
    <citation type="submission" date="2017-02" db="EMBL/GenBank/DDBJ databases">
        <authorList>
            <person name="Varghese N."/>
            <person name="Submissions S."/>
        </authorList>
    </citation>
    <scope>NUCLEOTIDE SEQUENCE [LARGE SCALE GENOMIC DNA]</scope>
    <source>
        <strain evidence="2">DSM 24967</strain>
    </source>
</reference>
<gene>
    <name evidence="1" type="ORF">SAMN05660349_02011</name>
</gene>
<name>A0A1T5CPS0_9BACT</name>
<dbReference type="Proteomes" id="UP000190852">
    <property type="component" value="Unassembled WGS sequence"/>
</dbReference>
<dbReference type="EMBL" id="FUYQ01000013">
    <property type="protein sequence ID" value="SKB61170.1"/>
    <property type="molecule type" value="Genomic_DNA"/>
</dbReference>
<protein>
    <submittedName>
        <fullName evidence="1">Uncharacterized protein</fullName>
    </submittedName>
</protein>
<sequence length="102" mass="11635">MASKRLLKKNIGYIAGDLFTEVLICKLFIPATDQEKAEVLMTRILDMQDEFAKRANRPDAKENKKRVKEYYSKLIADLQAEINSIGTEIAELSKKVNESLTK</sequence>
<organism evidence="1 2">
    <name type="scientific">Parabacteroides chartae</name>
    <dbReference type="NCBI Taxonomy" id="1037355"/>
    <lineage>
        <taxon>Bacteria</taxon>
        <taxon>Pseudomonadati</taxon>
        <taxon>Bacteroidota</taxon>
        <taxon>Bacteroidia</taxon>
        <taxon>Bacteroidales</taxon>
        <taxon>Tannerellaceae</taxon>
        <taxon>Parabacteroides</taxon>
    </lineage>
</organism>
<accession>A0A1T5CPS0</accession>
<evidence type="ECO:0000313" key="1">
    <source>
        <dbReference type="EMBL" id="SKB61170.1"/>
    </source>
</evidence>
<dbReference type="AlphaFoldDB" id="A0A1T5CPS0"/>
<evidence type="ECO:0000313" key="2">
    <source>
        <dbReference type="Proteomes" id="UP000190852"/>
    </source>
</evidence>